<dbReference type="PROSITE" id="PS00086">
    <property type="entry name" value="CYTOCHROME_P450"/>
    <property type="match status" value="1"/>
</dbReference>
<dbReference type="SUPFAM" id="SSF48264">
    <property type="entry name" value="Cytochrome P450"/>
    <property type="match status" value="1"/>
</dbReference>
<dbReference type="Proteomes" id="UP001153737">
    <property type="component" value="Chromosome 12"/>
</dbReference>
<feature type="binding site" description="axial binding residue" evidence="5">
    <location>
        <position position="461"/>
    </location>
    <ligand>
        <name>heme</name>
        <dbReference type="ChEBI" id="CHEBI:30413"/>
    </ligand>
    <ligandPart>
        <name>Fe</name>
        <dbReference type="ChEBI" id="CHEBI:18248"/>
    </ligandPart>
</feature>
<dbReference type="InterPro" id="IPR050182">
    <property type="entry name" value="Cytochrome_P450_fam2"/>
</dbReference>
<dbReference type="GO" id="GO:0020037">
    <property type="term" value="F:heme binding"/>
    <property type="evidence" value="ECO:0007669"/>
    <property type="project" value="InterPro"/>
</dbReference>
<reference evidence="7" key="1">
    <citation type="submission" date="2022-01" db="EMBL/GenBank/DDBJ databases">
        <authorList>
            <person name="King R."/>
        </authorList>
    </citation>
    <scope>NUCLEOTIDE SEQUENCE</scope>
</reference>
<name>A0A9N9SAM5_PHACE</name>
<evidence type="ECO:0000256" key="2">
    <source>
        <dbReference type="ARBA" id="ARBA00022723"/>
    </source>
</evidence>
<dbReference type="AlphaFoldDB" id="A0A9N9SAM5"/>
<dbReference type="PANTHER" id="PTHR24300">
    <property type="entry name" value="CYTOCHROME P450 508A4-RELATED"/>
    <property type="match status" value="1"/>
</dbReference>
<comment type="cofactor">
    <cofactor evidence="5">
        <name>heme</name>
        <dbReference type="ChEBI" id="CHEBI:30413"/>
    </cofactor>
</comment>
<dbReference type="InterPro" id="IPR002401">
    <property type="entry name" value="Cyt_P450_E_grp-I"/>
</dbReference>
<evidence type="ECO:0000256" key="1">
    <source>
        <dbReference type="ARBA" id="ARBA00010617"/>
    </source>
</evidence>
<dbReference type="FunFam" id="1.10.630.10:FF:000070">
    <property type="entry name" value="cytochrome P450 18a1"/>
    <property type="match status" value="1"/>
</dbReference>
<dbReference type="GO" id="GO:0005737">
    <property type="term" value="C:cytoplasm"/>
    <property type="evidence" value="ECO:0007669"/>
    <property type="project" value="TreeGrafter"/>
</dbReference>
<keyword evidence="2 5" id="KW-0479">Metal-binding</keyword>
<dbReference type="GO" id="GO:0008395">
    <property type="term" value="F:steroid hydroxylase activity"/>
    <property type="evidence" value="ECO:0007669"/>
    <property type="project" value="TreeGrafter"/>
</dbReference>
<evidence type="ECO:0008006" key="9">
    <source>
        <dbReference type="Google" id="ProtNLM"/>
    </source>
</evidence>
<dbReference type="EMBL" id="OU896718">
    <property type="protein sequence ID" value="CAG9815412.1"/>
    <property type="molecule type" value="Genomic_DNA"/>
</dbReference>
<gene>
    <name evidence="7" type="ORF">PHAECO_LOCUS2866</name>
</gene>
<dbReference type="Pfam" id="PF00067">
    <property type="entry name" value="p450"/>
    <property type="match status" value="1"/>
</dbReference>
<comment type="similarity">
    <text evidence="1 6">Belongs to the cytochrome P450 family.</text>
</comment>
<dbReference type="InterPro" id="IPR001128">
    <property type="entry name" value="Cyt_P450"/>
</dbReference>
<evidence type="ECO:0000313" key="8">
    <source>
        <dbReference type="Proteomes" id="UP001153737"/>
    </source>
</evidence>
<sequence length="532" mass="61011">MKCIPIIVKRRDPNPMLIGPRMSLLLQDPPHYVVLIRGLQLLREALTLPPGPWGLPILGSLPFLKGDLHLHYRDLTHKYGSMISTRLGSQLIVVLSDYKMIRDTFRKEDFTGRPDTEFTNILGGYGVINIAGKLWKDQRRFLHDGLRHFGMSYLSSRKTQMESRIMTEVEEFLMVLKARVEEPVDLNPVFAVSISNVICDVIMSVRFSHNDTRFIRFMNLIDEGFRLFGSLEATLFIPILKYLPGHNSTRQKISKNRSEMARFFQETIDEHKETFDPSHMRDLLDTYLYEIQKADEEGNGHHLFEGKDHDRQMQQIMGDLFSAGMETIKSSLQWAVLFMLHHPDKMRAVQEELDQVVGRQRLPKLEDMSYLPVTESTIYEVLRISSIVPMGTTHAPIRDVKLNGFHLPQNAQVVPLLHAVHMDPTLWTDPEKFNPSRFINSEGKVTKPEYFLPFGVGRRMCLGEVLARMELFMFFSSFLHSFDISVPANSTLPSLKGVAGVTISPKPFRVSLQARAMEWDHVDPSLRPAGSH</sequence>
<dbReference type="PRINTS" id="PR00463">
    <property type="entry name" value="EP450I"/>
</dbReference>
<evidence type="ECO:0000256" key="4">
    <source>
        <dbReference type="ARBA" id="ARBA00023033"/>
    </source>
</evidence>
<dbReference type="InterPro" id="IPR036396">
    <property type="entry name" value="Cyt_P450_sf"/>
</dbReference>
<proteinExistence type="inferred from homology"/>
<organism evidence="7 8">
    <name type="scientific">Phaedon cochleariae</name>
    <name type="common">Mustard beetle</name>
    <dbReference type="NCBI Taxonomy" id="80249"/>
    <lineage>
        <taxon>Eukaryota</taxon>
        <taxon>Metazoa</taxon>
        <taxon>Ecdysozoa</taxon>
        <taxon>Arthropoda</taxon>
        <taxon>Hexapoda</taxon>
        <taxon>Insecta</taxon>
        <taxon>Pterygota</taxon>
        <taxon>Neoptera</taxon>
        <taxon>Endopterygota</taxon>
        <taxon>Coleoptera</taxon>
        <taxon>Polyphaga</taxon>
        <taxon>Cucujiformia</taxon>
        <taxon>Chrysomeloidea</taxon>
        <taxon>Chrysomelidae</taxon>
        <taxon>Chrysomelinae</taxon>
        <taxon>Chrysomelini</taxon>
        <taxon>Phaedon</taxon>
    </lineage>
</organism>
<dbReference type="PANTHER" id="PTHR24300:SF413">
    <property type="entry name" value="CYTOCHROME P450 18A1"/>
    <property type="match status" value="1"/>
</dbReference>
<dbReference type="GO" id="GO:0006082">
    <property type="term" value="P:organic acid metabolic process"/>
    <property type="evidence" value="ECO:0007669"/>
    <property type="project" value="TreeGrafter"/>
</dbReference>
<evidence type="ECO:0000256" key="3">
    <source>
        <dbReference type="ARBA" id="ARBA00023004"/>
    </source>
</evidence>
<keyword evidence="4 6" id="KW-0503">Monooxygenase</keyword>
<dbReference type="PRINTS" id="PR00385">
    <property type="entry name" value="P450"/>
</dbReference>
<keyword evidence="3 5" id="KW-0408">Iron</keyword>
<reference evidence="7" key="2">
    <citation type="submission" date="2022-10" db="EMBL/GenBank/DDBJ databases">
        <authorList>
            <consortium name="ENA_rothamsted_submissions"/>
            <consortium name="culmorum"/>
            <person name="King R."/>
        </authorList>
    </citation>
    <scope>NUCLEOTIDE SEQUENCE</scope>
</reference>
<keyword evidence="6" id="KW-0560">Oxidoreductase</keyword>
<accession>A0A9N9SAM5</accession>
<dbReference type="GO" id="GO:0006805">
    <property type="term" value="P:xenobiotic metabolic process"/>
    <property type="evidence" value="ECO:0007669"/>
    <property type="project" value="TreeGrafter"/>
</dbReference>
<dbReference type="Gene3D" id="1.10.630.10">
    <property type="entry name" value="Cytochrome P450"/>
    <property type="match status" value="1"/>
</dbReference>
<keyword evidence="5 6" id="KW-0349">Heme</keyword>
<evidence type="ECO:0000313" key="7">
    <source>
        <dbReference type="EMBL" id="CAG9815412.1"/>
    </source>
</evidence>
<evidence type="ECO:0000256" key="5">
    <source>
        <dbReference type="PIRSR" id="PIRSR602401-1"/>
    </source>
</evidence>
<keyword evidence="8" id="KW-1185">Reference proteome</keyword>
<dbReference type="InterPro" id="IPR017972">
    <property type="entry name" value="Cyt_P450_CS"/>
</dbReference>
<evidence type="ECO:0000256" key="6">
    <source>
        <dbReference type="RuleBase" id="RU000461"/>
    </source>
</evidence>
<dbReference type="OrthoDB" id="1055148at2759"/>
<protein>
    <recommendedName>
        <fullName evidence="9">Cytochrome P450 18a1</fullName>
    </recommendedName>
</protein>
<dbReference type="GO" id="GO:0005506">
    <property type="term" value="F:iron ion binding"/>
    <property type="evidence" value="ECO:0007669"/>
    <property type="project" value="InterPro"/>
</dbReference>
<dbReference type="GO" id="GO:0016712">
    <property type="term" value="F:oxidoreductase activity, acting on paired donors, with incorporation or reduction of molecular oxygen, reduced flavin or flavoprotein as one donor, and incorporation of one atom of oxygen"/>
    <property type="evidence" value="ECO:0007669"/>
    <property type="project" value="TreeGrafter"/>
</dbReference>